<dbReference type="EMBL" id="SSMD01000001">
    <property type="protein sequence ID" value="THD76482.1"/>
    <property type="molecule type" value="Genomic_DNA"/>
</dbReference>
<dbReference type="OrthoDB" id="3218408at2"/>
<dbReference type="Gene3D" id="1.10.357.10">
    <property type="entry name" value="Tetracycline Repressor, domain 2"/>
    <property type="match status" value="1"/>
</dbReference>
<evidence type="ECO:0000256" key="1">
    <source>
        <dbReference type="ARBA" id="ARBA00023125"/>
    </source>
</evidence>
<dbReference type="RefSeq" id="WP_136337426.1">
    <property type="nucleotide sequence ID" value="NZ_SSMD01000001.1"/>
</dbReference>
<dbReference type="InterPro" id="IPR001647">
    <property type="entry name" value="HTH_TetR"/>
</dbReference>
<dbReference type="Proteomes" id="UP000306113">
    <property type="component" value="Unassembled WGS sequence"/>
</dbReference>
<dbReference type="InterPro" id="IPR009057">
    <property type="entry name" value="Homeodomain-like_sf"/>
</dbReference>
<comment type="caution">
    <text evidence="3">The sequence shown here is derived from an EMBL/GenBank/DDBJ whole genome shotgun (WGS) entry which is preliminary data.</text>
</comment>
<evidence type="ECO:0000259" key="2">
    <source>
        <dbReference type="Pfam" id="PF00440"/>
    </source>
</evidence>
<proteinExistence type="predicted"/>
<dbReference type="GO" id="GO:0003677">
    <property type="term" value="F:DNA binding"/>
    <property type="evidence" value="ECO:0007669"/>
    <property type="project" value="UniProtKB-KW"/>
</dbReference>
<sequence>MTKKTRLNQTDWLLAGFAALAEDGPEALKAEPLARRLGTTKGSFYWHFADVPAYHAAMLDLWAEQATSHIPAALEAEPTPVAKLRRLSQIIATHRSESLGGVKLDAAIRAWSRANPVVAERLASVDGQRLGFLETLLNETGITNPEWARIIYAADIGMEDLSARDSNDNTSAMGSLVDLVLALR</sequence>
<protein>
    <submittedName>
        <fullName evidence="3">TetR/AcrR family transcriptional regulator</fullName>
    </submittedName>
</protein>
<dbReference type="Pfam" id="PF00440">
    <property type="entry name" value="TetR_N"/>
    <property type="match status" value="1"/>
</dbReference>
<name>A0A4S3MD14_9RHOB</name>
<evidence type="ECO:0000313" key="3">
    <source>
        <dbReference type="EMBL" id="THD76482.1"/>
    </source>
</evidence>
<reference evidence="3 4" key="1">
    <citation type="submission" date="2019-04" db="EMBL/GenBank/DDBJ databases">
        <title>Draft genome sequence of Youngimonas vesicularis.</title>
        <authorList>
            <person name="Hameed A."/>
        </authorList>
    </citation>
    <scope>NUCLEOTIDE SEQUENCE [LARGE SCALE GENOMIC DNA]</scope>
    <source>
        <strain evidence="3 4">CC-AMW-E</strain>
    </source>
</reference>
<evidence type="ECO:0000313" key="4">
    <source>
        <dbReference type="Proteomes" id="UP000306113"/>
    </source>
</evidence>
<feature type="domain" description="HTH tetR-type" evidence="2">
    <location>
        <begin position="15"/>
        <end position="49"/>
    </location>
</feature>
<accession>A0A4S3MD14</accession>
<organism evidence="3 4">
    <name type="scientific">Thalassobius vesicularis</name>
    <dbReference type="NCBI Taxonomy" id="1294297"/>
    <lineage>
        <taxon>Bacteria</taxon>
        <taxon>Pseudomonadati</taxon>
        <taxon>Pseudomonadota</taxon>
        <taxon>Alphaproteobacteria</taxon>
        <taxon>Rhodobacterales</taxon>
        <taxon>Roseobacteraceae</taxon>
        <taxon>Thalassovita</taxon>
    </lineage>
</organism>
<gene>
    <name evidence="3" type="ORF">E7681_01165</name>
</gene>
<keyword evidence="1" id="KW-0238">DNA-binding</keyword>
<dbReference type="SUPFAM" id="SSF46689">
    <property type="entry name" value="Homeodomain-like"/>
    <property type="match status" value="1"/>
</dbReference>
<dbReference type="AlphaFoldDB" id="A0A4S3MD14"/>
<keyword evidence="4" id="KW-1185">Reference proteome</keyword>